<reference evidence="1" key="2">
    <citation type="journal article" date="2015" name="Data Brief">
        <title>Shoot transcriptome of the giant reed, Arundo donax.</title>
        <authorList>
            <person name="Barrero R.A."/>
            <person name="Guerrero F.D."/>
            <person name="Moolhuijzen P."/>
            <person name="Goolsby J.A."/>
            <person name="Tidwell J."/>
            <person name="Bellgard S.E."/>
            <person name="Bellgard M.I."/>
        </authorList>
    </citation>
    <scope>NUCLEOTIDE SEQUENCE</scope>
    <source>
        <tissue evidence="1">Shoot tissue taken approximately 20 cm above the soil surface</tissue>
    </source>
</reference>
<accession>A0A0A9GM19</accession>
<dbReference type="EMBL" id="GBRH01176178">
    <property type="protein sequence ID" value="JAE21718.1"/>
    <property type="molecule type" value="Transcribed_RNA"/>
</dbReference>
<sequence length="83" mass="9804">MLISRRTVQVYNVEQAFLQVTQHTGNGTVRTHFSTSIFGVEIFPERTVSGFLQRRHGRHLHYMLPTTLLYIQLLIGRTRYLDW</sequence>
<protein>
    <submittedName>
        <fullName evidence="1">Uncharacterized protein</fullName>
    </submittedName>
</protein>
<organism evidence="1">
    <name type="scientific">Arundo donax</name>
    <name type="common">Giant reed</name>
    <name type="synonym">Donax arundinaceus</name>
    <dbReference type="NCBI Taxonomy" id="35708"/>
    <lineage>
        <taxon>Eukaryota</taxon>
        <taxon>Viridiplantae</taxon>
        <taxon>Streptophyta</taxon>
        <taxon>Embryophyta</taxon>
        <taxon>Tracheophyta</taxon>
        <taxon>Spermatophyta</taxon>
        <taxon>Magnoliopsida</taxon>
        <taxon>Liliopsida</taxon>
        <taxon>Poales</taxon>
        <taxon>Poaceae</taxon>
        <taxon>PACMAD clade</taxon>
        <taxon>Arundinoideae</taxon>
        <taxon>Arundineae</taxon>
        <taxon>Arundo</taxon>
    </lineage>
</organism>
<name>A0A0A9GM19_ARUDO</name>
<proteinExistence type="predicted"/>
<reference evidence="1" key="1">
    <citation type="submission" date="2014-09" db="EMBL/GenBank/DDBJ databases">
        <authorList>
            <person name="Magalhaes I.L.F."/>
            <person name="Oliveira U."/>
            <person name="Santos F.R."/>
            <person name="Vidigal T.H.D.A."/>
            <person name="Brescovit A.D."/>
            <person name="Santos A.J."/>
        </authorList>
    </citation>
    <scope>NUCLEOTIDE SEQUENCE</scope>
    <source>
        <tissue evidence="1">Shoot tissue taken approximately 20 cm above the soil surface</tissue>
    </source>
</reference>
<dbReference type="AlphaFoldDB" id="A0A0A9GM19"/>
<evidence type="ECO:0000313" key="1">
    <source>
        <dbReference type="EMBL" id="JAE21718.1"/>
    </source>
</evidence>